<evidence type="ECO:0000313" key="3">
    <source>
        <dbReference type="Proteomes" id="UP000242561"/>
    </source>
</evidence>
<dbReference type="EMBL" id="CP018154">
    <property type="protein sequence ID" value="APG61775.1"/>
    <property type="molecule type" value="Genomic_DNA"/>
</dbReference>
<dbReference type="Pfam" id="PF07394">
    <property type="entry name" value="DUF1501"/>
    <property type="match status" value="1"/>
</dbReference>
<dbReference type="STRING" id="1913578.LPB140_01830"/>
<dbReference type="KEGG" id="sphl:LPB140_01830"/>
<dbReference type="RefSeq" id="WP_072558422.1">
    <property type="nucleotide sequence ID" value="NZ_CP018154.1"/>
</dbReference>
<gene>
    <name evidence="2" type="ORF">LPB140_01830</name>
</gene>
<feature type="chain" id="PRO_5012317986" description="DUF1501 domain-containing protein" evidence="1">
    <location>
        <begin position="30"/>
        <end position="376"/>
    </location>
</feature>
<feature type="signal peptide" evidence="1">
    <location>
        <begin position="1"/>
        <end position="29"/>
    </location>
</feature>
<dbReference type="InterPro" id="IPR006311">
    <property type="entry name" value="TAT_signal"/>
</dbReference>
<accession>A0A1L3J9H9</accession>
<evidence type="ECO:0008006" key="4">
    <source>
        <dbReference type="Google" id="ProtNLM"/>
    </source>
</evidence>
<protein>
    <recommendedName>
        <fullName evidence="4">DUF1501 domain-containing protein</fullName>
    </recommendedName>
</protein>
<dbReference type="Proteomes" id="UP000242561">
    <property type="component" value="Chromosome"/>
</dbReference>
<reference evidence="2 3" key="1">
    <citation type="submission" date="2016-11" db="EMBL/GenBank/DDBJ databases">
        <title>Sphingorhabdus sp. LPB0140, isolated from marine environment.</title>
        <authorList>
            <person name="Kim E."/>
            <person name="Yi H."/>
        </authorList>
    </citation>
    <scope>NUCLEOTIDE SEQUENCE [LARGE SCALE GENOMIC DNA]</scope>
    <source>
        <strain evidence="2 3">LPB0140</strain>
    </source>
</reference>
<dbReference type="AlphaFoldDB" id="A0A1L3J9H9"/>
<organism evidence="2 3">
    <name type="scientific">Sphingorhabdus lutea</name>
    <dbReference type="NCBI Taxonomy" id="1913578"/>
    <lineage>
        <taxon>Bacteria</taxon>
        <taxon>Pseudomonadati</taxon>
        <taxon>Pseudomonadota</taxon>
        <taxon>Alphaproteobacteria</taxon>
        <taxon>Sphingomonadales</taxon>
        <taxon>Sphingomonadaceae</taxon>
        <taxon>Sphingorhabdus</taxon>
    </lineage>
</organism>
<proteinExistence type="predicted"/>
<name>A0A1L3J9H9_9SPHN</name>
<keyword evidence="1" id="KW-0732">Signal</keyword>
<dbReference type="PROSITE" id="PS51318">
    <property type="entry name" value="TAT"/>
    <property type="match status" value="1"/>
</dbReference>
<dbReference type="PANTHER" id="PTHR43737">
    <property type="entry name" value="BLL7424 PROTEIN"/>
    <property type="match status" value="1"/>
</dbReference>
<evidence type="ECO:0000256" key="1">
    <source>
        <dbReference type="SAM" id="SignalP"/>
    </source>
</evidence>
<evidence type="ECO:0000313" key="2">
    <source>
        <dbReference type="EMBL" id="APG61775.1"/>
    </source>
</evidence>
<keyword evidence="3" id="KW-1185">Reference proteome</keyword>
<dbReference type="PANTHER" id="PTHR43737:SF1">
    <property type="entry name" value="DUF1501 DOMAIN-CONTAINING PROTEIN"/>
    <property type="match status" value="1"/>
</dbReference>
<sequence>MMNRRSLLQHIAIAMAAGAGAGAPSIAFAQINSPKKLIYILQRGAADGLDLVSPIGDADFAALNGRAETDRSNYQHIDAMFSLHPNFVELGKMMRTGQANIVHAIASTYRERSHFDGQNILESGGITPYARKDGFLNRLIPLIDAQSRKSLALSSSIPLALRGAAEVGNFAPTKLPTANDDLINRLTMLYAQDEMLAPIWQSAIDTKNLAGDLSAENGRNGEKIGQLAANLMKGSQAAQLLMIETTGWDTHAQQFGRLNAQVRGLDAMLGAIKSGLGLDWDNSLVIIATEFGRTAAMNGTRGTDHGTASVLMMCGGNINSGGKIIADWPGLSQSALYEGRDLRPTMSMELEISRALAAHYGLDVARVQRSLYPDMV</sequence>
<dbReference type="InterPro" id="IPR010869">
    <property type="entry name" value="DUF1501"/>
</dbReference>